<evidence type="ECO:0000256" key="1">
    <source>
        <dbReference type="SAM" id="Phobius"/>
    </source>
</evidence>
<proteinExistence type="predicted"/>
<dbReference type="EMBL" id="JAFREL020000001">
    <property type="protein sequence ID" value="MEO1769742.1"/>
    <property type="molecule type" value="Genomic_DNA"/>
</dbReference>
<keyword evidence="1" id="KW-0812">Transmembrane</keyword>
<dbReference type="InterPro" id="IPR026870">
    <property type="entry name" value="Zinc_ribbon_dom"/>
</dbReference>
<keyword evidence="1" id="KW-1133">Transmembrane helix</keyword>
<sequence length="614" mass="67900">MKFCPECGNKLVEGAKFCPECGYKIFNENNSNEKLDRNFSIKKVSSEAYIRRVLSESSIENSSVAPDIDEKLLITAAKTIAMNINPSFIIGIINTALLGKGKTGIVFTGSDAYIRGSFDTSIKIPYEGISNVKYDLERKMTDKGKMLEIQFLTIDYLNGNSIRIDSQKLDASFPFNFLAQVLKDFDKNVDKIEVSNQVIQLTDLGPEIIELYFKAVIIFLKSDDYKISSEEYKELVTLMTKVKVTKPIAKKLRDYRFSENIDCSFSEMVSLLRKELNEQGVSYTVIYQSLAMDIISMNKNRLKNWKDFDYIVGAMESLEINKKQVEFIVLKIESDERLISERLDDKQVGELTKELAAVASGAGVSLGALAVTGAVTGWGAGISGGLFALVGSGGTLIGLAAIAGAGYGVYKGVKYFSGTSELEKSGIRINALTVKIEQLRAANAYIIDDINWLVGKIASFANKLQESEELNSEVMNQMVAMISQSQNVAESGSLVEKDQENAEYEYLIANLPKKLDVDKYEELISKDINHELNDLLVKEVYLPLSEEAIAGSEENTETLNGLFLNEAADFETLGRVRQILENIRYFDTKASAAAQSKVVAKKAKAGLKSLFGGE</sequence>
<dbReference type="RefSeq" id="WP_207705002.1">
    <property type="nucleotide sequence ID" value="NZ_JAFREL020000001.1"/>
</dbReference>
<evidence type="ECO:0000259" key="2">
    <source>
        <dbReference type="Pfam" id="PF13240"/>
    </source>
</evidence>
<keyword evidence="4" id="KW-1185">Reference proteome</keyword>
<accession>A0ABV0EM82</accession>
<dbReference type="Pfam" id="PF13240">
    <property type="entry name" value="Zn_Ribbon_1"/>
    <property type="match status" value="1"/>
</dbReference>
<gene>
    <name evidence="3" type="ORF">JZO67_001693</name>
</gene>
<protein>
    <recommendedName>
        <fullName evidence="2">Zinc-ribbon domain-containing protein</fullName>
    </recommendedName>
</protein>
<keyword evidence="1" id="KW-0472">Membrane</keyword>
<organism evidence="3 4">
    <name type="scientific">Candidatus Enterococcus ferrettii</name>
    <dbReference type="NCBI Taxonomy" id="2815324"/>
    <lineage>
        <taxon>Bacteria</taxon>
        <taxon>Bacillati</taxon>
        <taxon>Bacillota</taxon>
        <taxon>Bacilli</taxon>
        <taxon>Lactobacillales</taxon>
        <taxon>Enterococcaceae</taxon>
        <taxon>Enterococcus</taxon>
    </lineage>
</organism>
<reference evidence="3 4" key="1">
    <citation type="submission" date="2021-03" db="EMBL/GenBank/DDBJ databases">
        <authorList>
            <person name="Gilmore M.S."/>
            <person name="Schwartzman J."/>
            <person name="Van Tyne D."/>
            <person name="Martin M."/>
            <person name="Earl A.M."/>
            <person name="Manson A.L."/>
            <person name="Straub T."/>
            <person name="Salamzade R."/>
            <person name="Saavedra J."/>
            <person name="Lebreton F."/>
            <person name="Prichula J."/>
            <person name="Schaufler K."/>
            <person name="Gaca A."/>
            <person name="Sgardioli B."/>
            <person name="Wagenaar J."/>
            <person name="Strong T."/>
        </authorList>
    </citation>
    <scope>NUCLEOTIDE SEQUENCE [LARGE SCALE GENOMIC DNA]</scope>
    <source>
        <strain evidence="3 4">665A</strain>
    </source>
</reference>
<feature type="domain" description="Zinc-ribbon" evidence="2">
    <location>
        <begin position="3"/>
        <end position="25"/>
    </location>
</feature>
<reference evidence="3 4" key="2">
    <citation type="submission" date="2024-02" db="EMBL/GenBank/DDBJ databases">
        <title>The Genome Sequence of Enterococcus sp. DIV0159.</title>
        <authorList>
            <person name="Earl A."/>
            <person name="Manson A."/>
            <person name="Gilmore M."/>
            <person name="Sanders J."/>
            <person name="Shea T."/>
            <person name="Howe W."/>
            <person name="Livny J."/>
            <person name="Cuomo C."/>
            <person name="Neafsey D."/>
            <person name="Birren B."/>
        </authorList>
    </citation>
    <scope>NUCLEOTIDE SEQUENCE [LARGE SCALE GENOMIC DNA]</scope>
    <source>
        <strain evidence="3 4">665A</strain>
    </source>
</reference>
<feature type="transmembrane region" description="Helical" evidence="1">
    <location>
        <begin position="355"/>
        <end position="380"/>
    </location>
</feature>
<evidence type="ECO:0000313" key="4">
    <source>
        <dbReference type="Proteomes" id="UP000664357"/>
    </source>
</evidence>
<feature type="transmembrane region" description="Helical" evidence="1">
    <location>
        <begin position="386"/>
        <end position="410"/>
    </location>
</feature>
<name>A0ABV0EM82_9ENTE</name>
<dbReference type="Proteomes" id="UP000664357">
    <property type="component" value="Unassembled WGS sequence"/>
</dbReference>
<evidence type="ECO:0000313" key="3">
    <source>
        <dbReference type="EMBL" id="MEO1769742.1"/>
    </source>
</evidence>
<comment type="caution">
    <text evidence="3">The sequence shown here is derived from an EMBL/GenBank/DDBJ whole genome shotgun (WGS) entry which is preliminary data.</text>
</comment>